<comment type="caution">
    <text evidence="1">The sequence shown here is derived from an EMBL/GenBank/DDBJ whole genome shotgun (WGS) entry which is preliminary data.</text>
</comment>
<evidence type="ECO:0008006" key="3">
    <source>
        <dbReference type="Google" id="ProtNLM"/>
    </source>
</evidence>
<dbReference type="Proteomes" id="UP000469950">
    <property type="component" value="Unassembled WGS sequence"/>
</dbReference>
<accession>A0A833JP49</accession>
<dbReference type="EMBL" id="WBMP01000022">
    <property type="protein sequence ID" value="KAE8544046.1"/>
    <property type="molecule type" value="Genomic_DNA"/>
</dbReference>
<evidence type="ECO:0000313" key="1">
    <source>
        <dbReference type="EMBL" id="KAE8544046.1"/>
    </source>
</evidence>
<dbReference type="AlphaFoldDB" id="A0A833JP49"/>
<protein>
    <recommendedName>
        <fullName evidence="3">PEP-CTERM sorting domain-containing protein</fullName>
    </recommendedName>
</protein>
<evidence type="ECO:0000313" key="2">
    <source>
        <dbReference type="Proteomes" id="UP000469950"/>
    </source>
</evidence>
<name>A0A833JP49_MARNT</name>
<sequence length="161" mass="17776">MVLQAGFTLNEWDFPPRSGTNVVVDNSGAIELLFSNPISKFSAFITYITTLNVNAYNSQNMLLGQLVSLTNDNTFFSGNNPNEIFSFDIKEGISRILIEGDIDGDSFVMDDISFELADHSTPPIHDVPEPSTGGLALLSLILLWRKWRCERVSSDSAIKKG</sequence>
<proteinExistence type="predicted"/>
<reference evidence="1 2" key="1">
    <citation type="submission" date="2019-10" db="EMBL/GenBank/DDBJ databases">
        <title>Draft genome sequence of Marinobacter hydrocarbonoclasticus NCT7M from the microbiome of the marine copepod.</title>
        <authorList>
            <person name="Nuttall R."/>
            <person name="Sharma G."/>
            <person name="Moisander P."/>
        </authorList>
    </citation>
    <scope>NUCLEOTIDE SEQUENCE [LARGE SCALE GENOMIC DNA]</scope>
    <source>
        <strain evidence="1 2">NCT7M</strain>
    </source>
</reference>
<gene>
    <name evidence="1" type="ORF">F6453_3550</name>
</gene>
<organism evidence="1 2">
    <name type="scientific">Marinobacter nauticus</name>
    <name type="common">Marinobacter hydrocarbonoclasticus</name>
    <name type="synonym">Marinobacter aquaeolei</name>
    <dbReference type="NCBI Taxonomy" id="2743"/>
    <lineage>
        <taxon>Bacteria</taxon>
        <taxon>Pseudomonadati</taxon>
        <taxon>Pseudomonadota</taxon>
        <taxon>Gammaproteobacteria</taxon>
        <taxon>Pseudomonadales</taxon>
        <taxon>Marinobacteraceae</taxon>
        <taxon>Marinobacter</taxon>
    </lineage>
</organism>